<proteinExistence type="predicted"/>
<evidence type="ECO:0000256" key="1">
    <source>
        <dbReference type="SAM" id="MobiDB-lite"/>
    </source>
</evidence>
<comment type="caution">
    <text evidence="2">The sequence shown here is derived from an EMBL/GenBank/DDBJ whole genome shotgun (WGS) entry which is preliminary data.</text>
</comment>
<reference evidence="2" key="1">
    <citation type="journal article" date="2014" name="Int. J. Syst. Evol. Microbiol.">
        <title>Complete genome sequence of Corynebacterium casei LMG S-19264T (=DSM 44701T), isolated from a smear-ripened cheese.</title>
        <authorList>
            <consortium name="US DOE Joint Genome Institute (JGI-PGF)"/>
            <person name="Walter F."/>
            <person name="Albersmeier A."/>
            <person name="Kalinowski J."/>
            <person name="Ruckert C."/>
        </authorList>
    </citation>
    <scope>NUCLEOTIDE SEQUENCE</scope>
    <source>
        <strain evidence="2">JCM 4335</strain>
    </source>
</reference>
<sequence length="111" mass="11319">MIPWCAMERSTTAVSPEADRTTPRPCAAMALPAALCALTPDTSFVPPPVSADMENRGASGRGSAAGAAVDGIPVASTVSGTIASEAALATERRFMFPPVFWLCAPSGAPRV</sequence>
<dbReference type="Proteomes" id="UP000654123">
    <property type="component" value="Unassembled WGS sequence"/>
</dbReference>
<reference evidence="2" key="2">
    <citation type="submission" date="2020-09" db="EMBL/GenBank/DDBJ databases">
        <authorList>
            <person name="Sun Q."/>
            <person name="Ohkuma M."/>
        </authorList>
    </citation>
    <scope>NUCLEOTIDE SEQUENCE</scope>
    <source>
        <strain evidence="2">JCM 4335</strain>
    </source>
</reference>
<feature type="compositionally biased region" description="Low complexity" evidence="1">
    <location>
        <begin position="56"/>
        <end position="66"/>
    </location>
</feature>
<dbReference type="EMBL" id="BMSV01000004">
    <property type="protein sequence ID" value="GGQ05062.1"/>
    <property type="molecule type" value="Genomic_DNA"/>
</dbReference>
<organism evidence="2 3">
    <name type="scientific">Streptomyces roseolilacinus</name>
    <dbReference type="NCBI Taxonomy" id="66904"/>
    <lineage>
        <taxon>Bacteria</taxon>
        <taxon>Bacillati</taxon>
        <taxon>Actinomycetota</taxon>
        <taxon>Actinomycetes</taxon>
        <taxon>Kitasatosporales</taxon>
        <taxon>Streptomycetaceae</taxon>
        <taxon>Streptomyces</taxon>
    </lineage>
</organism>
<keyword evidence="3" id="KW-1185">Reference proteome</keyword>
<protein>
    <submittedName>
        <fullName evidence="2">Uncharacterized protein</fullName>
    </submittedName>
</protein>
<gene>
    <name evidence="2" type="ORF">GCM10010249_24440</name>
</gene>
<dbReference type="AlphaFoldDB" id="A0A918AZC1"/>
<evidence type="ECO:0000313" key="2">
    <source>
        <dbReference type="EMBL" id="GGQ05062.1"/>
    </source>
</evidence>
<feature type="region of interest" description="Disordered" evidence="1">
    <location>
        <begin position="47"/>
        <end position="66"/>
    </location>
</feature>
<evidence type="ECO:0000313" key="3">
    <source>
        <dbReference type="Proteomes" id="UP000654123"/>
    </source>
</evidence>
<accession>A0A918AZC1</accession>
<name>A0A918AZC1_9ACTN</name>